<evidence type="ECO:0000256" key="3">
    <source>
        <dbReference type="ARBA" id="ARBA00022989"/>
    </source>
</evidence>
<dbReference type="GeneID" id="107122627"/>
<proteinExistence type="predicted"/>
<keyword evidence="7" id="KW-1185">Reference proteome</keyword>
<evidence type="ECO:0000256" key="6">
    <source>
        <dbReference type="SAM" id="SignalP"/>
    </source>
</evidence>
<keyword evidence="2 5" id="KW-0812">Transmembrane</keyword>
<dbReference type="RefSeq" id="XP_015281232.1">
    <property type="nucleotide sequence ID" value="XM_015425746.1"/>
</dbReference>
<evidence type="ECO:0000256" key="4">
    <source>
        <dbReference type="ARBA" id="ARBA00023136"/>
    </source>
</evidence>
<dbReference type="PANTHER" id="PTHR19282">
    <property type="entry name" value="TETRASPANIN"/>
    <property type="match status" value="1"/>
</dbReference>
<sequence>FLFIILLIFIAEVSAFVLGFIYRSKVGSDFREPLQHVFQQYDGINSESHAIDYLQKELECCGVNNYTDWNGSLWYNTTGNHSVPMSCCKQEIGKNCTGRLSEPQYLNTEGCGDKMVFAIQSVLSYAMLVVLGFAIVKFFGMMSVCVLTCRRDNGYDRLHSGVFA</sequence>
<name>A0ABM1L5J5_GEKJA</name>
<feature type="chain" id="PRO_5045865982" evidence="6">
    <location>
        <begin position="16"/>
        <end position="164"/>
    </location>
</feature>
<keyword evidence="6" id="KW-0732">Signal</keyword>
<evidence type="ECO:0000313" key="8">
    <source>
        <dbReference type="RefSeq" id="XP_015281232.1"/>
    </source>
</evidence>
<dbReference type="InterPro" id="IPR018499">
    <property type="entry name" value="Tetraspanin/Peripherin"/>
</dbReference>
<reference evidence="8" key="1">
    <citation type="submission" date="2025-08" db="UniProtKB">
        <authorList>
            <consortium name="RefSeq"/>
        </authorList>
    </citation>
    <scope>IDENTIFICATION</scope>
</reference>
<gene>
    <name evidence="8" type="primary">LOC107122627</name>
</gene>
<keyword evidence="3 5" id="KW-1133">Transmembrane helix</keyword>
<evidence type="ECO:0000256" key="2">
    <source>
        <dbReference type="ARBA" id="ARBA00022692"/>
    </source>
</evidence>
<evidence type="ECO:0000256" key="5">
    <source>
        <dbReference type="SAM" id="Phobius"/>
    </source>
</evidence>
<feature type="signal peptide" evidence="6">
    <location>
        <begin position="1"/>
        <end position="15"/>
    </location>
</feature>
<keyword evidence="4 5" id="KW-0472">Membrane</keyword>
<dbReference type="PANTHER" id="PTHR19282:SF120">
    <property type="entry name" value="TETRASPANIN-36"/>
    <property type="match status" value="1"/>
</dbReference>
<protein>
    <submittedName>
        <fullName evidence="8">Tetraspanin-3-like</fullName>
    </submittedName>
</protein>
<accession>A0ABM1L5J5</accession>
<dbReference type="InterPro" id="IPR008952">
    <property type="entry name" value="Tetraspanin_EC2_sf"/>
</dbReference>
<dbReference type="Pfam" id="PF00335">
    <property type="entry name" value="Tetraspanin"/>
    <property type="match status" value="1"/>
</dbReference>
<evidence type="ECO:0000256" key="1">
    <source>
        <dbReference type="ARBA" id="ARBA00004141"/>
    </source>
</evidence>
<dbReference type="Gene3D" id="1.10.1450.10">
    <property type="entry name" value="Tetraspanin"/>
    <property type="match status" value="1"/>
</dbReference>
<evidence type="ECO:0000313" key="7">
    <source>
        <dbReference type="Proteomes" id="UP000694871"/>
    </source>
</evidence>
<feature type="non-terminal residue" evidence="8">
    <location>
        <position position="1"/>
    </location>
</feature>
<dbReference type="Proteomes" id="UP000694871">
    <property type="component" value="Unplaced"/>
</dbReference>
<dbReference type="SUPFAM" id="SSF48652">
    <property type="entry name" value="Tetraspanin"/>
    <property type="match status" value="1"/>
</dbReference>
<comment type="subcellular location">
    <subcellularLocation>
        <location evidence="1">Membrane</location>
        <topology evidence="1">Multi-pass membrane protein</topology>
    </subcellularLocation>
</comment>
<organism evidence="7 8">
    <name type="scientific">Gekko japonicus</name>
    <name type="common">Schlegel's Japanese gecko</name>
    <dbReference type="NCBI Taxonomy" id="146911"/>
    <lineage>
        <taxon>Eukaryota</taxon>
        <taxon>Metazoa</taxon>
        <taxon>Chordata</taxon>
        <taxon>Craniata</taxon>
        <taxon>Vertebrata</taxon>
        <taxon>Euteleostomi</taxon>
        <taxon>Lepidosauria</taxon>
        <taxon>Squamata</taxon>
        <taxon>Bifurcata</taxon>
        <taxon>Gekkota</taxon>
        <taxon>Gekkonidae</taxon>
        <taxon>Gekkoninae</taxon>
        <taxon>Gekko</taxon>
    </lineage>
</organism>
<feature type="transmembrane region" description="Helical" evidence="5">
    <location>
        <begin position="125"/>
        <end position="149"/>
    </location>
</feature>